<dbReference type="CDD" id="cd07062">
    <property type="entry name" value="Peptidase_S66_mccF_like"/>
    <property type="match status" value="1"/>
</dbReference>
<proteinExistence type="inferred from homology"/>
<dbReference type="PANTHER" id="PTHR30237:SF4">
    <property type="entry name" value="LD-CARBOXYPEPTIDASE C-TERMINAL DOMAIN-CONTAINING PROTEIN"/>
    <property type="match status" value="1"/>
</dbReference>
<gene>
    <name evidence="6" type="ordered locus">Spico_1804</name>
</gene>
<evidence type="ECO:0000313" key="6">
    <source>
        <dbReference type="EMBL" id="AEC03002.1"/>
    </source>
</evidence>
<evidence type="ECO:0000259" key="5">
    <source>
        <dbReference type="Pfam" id="PF17676"/>
    </source>
</evidence>
<keyword evidence="2" id="KW-0378">Hydrolase</keyword>
<dbReference type="InterPro" id="IPR027478">
    <property type="entry name" value="LdcA_N"/>
</dbReference>
<dbReference type="SUPFAM" id="SSF141986">
    <property type="entry name" value="LD-carboxypeptidase A C-terminal domain-like"/>
    <property type="match status" value="1"/>
</dbReference>
<dbReference type="STRING" id="760011.Spico_1804"/>
<dbReference type="Gene3D" id="3.50.30.60">
    <property type="entry name" value="LD-carboxypeptidase A C-terminal domain-like"/>
    <property type="match status" value="1"/>
</dbReference>
<dbReference type="Pfam" id="PF17676">
    <property type="entry name" value="Peptidase_S66C"/>
    <property type="match status" value="1"/>
</dbReference>
<dbReference type="eggNOG" id="COG1619">
    <property type="taxonomic scope" value="Bacteria"/>
</dbReference>
<evidence type="ECO:0000256" key="2">
    <source>
        <dbReference type="ARBA" id="ARBA00022801"/>
    </source>
</evidence>
<sequence>MLKPRHLEAGDKVAIVSSSKGTLGEDWAIHKLDIARKRLENDFHLVVEVMPNALKGIDYLYRNPKARADDLMQAFSDGSIKGIINSIGGDDSIRLLPYMDFDVIRNNPKIFTGFSDSTSVHLMLYKAGLISYYGASLMTNFAEYVKIHDYTSHAIKSILFETHDKLEITSSPYWYDDEDDKIWWKEENSHRLKEYHPEEIGYEMIQGSGIAEGRLLGGCLDTILGITGTSIWPSVSEWKDKIMFLETSEEDMSCDYLVQILRNFAAQSIFDVVKGIIVGKPARRSKYEPYKEVFRQVVGFEAEHPELPIMFNVNFGHAEPIGIIPYGITCSLDADRRTLTLVESATL</sequence>
<name>F4GLW1_PARC1</name>
<dbReference type="PANTHER" id="PTHR30237">
    <property type="entry name" value="MURAMOYLTETRAPEPTIDE CARBOXYPEPTIDASE"/>
    <property type="match status" value="1"/>
</dbReference>
<feature type="domain" description="LD-carboxypeptidase C-terminal" evidence="5">
    <location>
        <begin position="212"/>
        <end position="332"/>
    </location>
</feature>
<dbReference type="GO" id="GO:0016787">
    <property type="term" value="F:hydrolase activity"/>
    <property type="evidence" value="ECO:0007669"/>
    <property type="project" value="UniProtKB-KW"/>
</dbReference>
<dbReference type="SUPFAM" id="SSF52317">
    <property type="entry name" value="Class I glutamine amidotransferase-like"/>
    <property type="match status" value="1"/>
</dbReference>
<dbReference type="Gene3D" id="3.40.50.10740">
    <property type="entry name" value="Class I glutamine amidotransferase-like"/>
    <property type="match status" value="1"/>
</dbReference>
<feature type="active site" description="Nucleophile" evidence="3">
    <location>
        <position position="115"/>
    </location>
</feature>
<dbReference type="EMBL" id="CP002659">
    <property type="protein sequence ID" value="AEC03002.1"/>
    <property type="molecule type" value="Genomic_DNA"/>
</dbReference>
<dbReference type="InterPro" id="IPR027461">
    <property type="entry name" value="Carboxypeptidase_A_C_sf"/>
</dbReference>
<protein>
    <submittedName>
        <fullName evidence="6">Peptidase U61 LD-carboxypeptidase A</fullName>
    </submittedName>
</protein>
<evidence type="ECO:0000256" key="1">
    <source>
        <dbReference type="ARBA" id="ARBA00010233"/>
    </source>
</evidence>
<comment type="similarity">
    <text evidence="1">Belongs to the peptidase S66 family.</text>
</comment>
<dbReference type="RefSeq" id="WP_013740395.1">
    <property type="nucleotide sequence ID" value="NC_015436.1"/>
</dbReference>
<keyword evidence="7" id="KW-1185">Reference proteome</keyword>
<feature type="domain" description="LD-carboxypeptidase N-terminal" evidence="4">
    <location>
        <begin position="13"/>
        <end position="134"/>
    </location>
</feature>
<dbReference type="InterPro" id="IPR040921">
    <property type="entry name" value="Peptidase_S66C"/>
</dbReference>
<evidence type="ECO:0000259" key="4">
    <source>
        <dbReference type="Pfam" id="PF02016"/>
    </source>
</evidence>
<reference evidence="7" key="1">
    <citation type="submission" date="2011-04" db="EMBL/GenBank/DDBJ databases">
        <title>The complete genome of Spirochaeta coccoides DSM 17374.</title>
        <authorList>
            <person name="Lucas S."/>
            <person name="Copeland A."/>
            <person name="Lapidus A."/>
            <person name="Bruce D."/>
            <person name="Goodwin L."/>
            <person name="Pitluck S."/>
            <person name="Peters L."/>
            <person name="Kyrpides N."/>
            <person name="Mavromatis K."/>
            <person name="Pagani I."/>
            <person name="Ivanova N."/>
            <person name="Ovchinnikova G."/>
            <person name="Lu M."/>
            <person name="Detter J.C."/>
            <person name="Tapia R."/>
            <person name="Han C."/>
            <person name="Land M."/>
            <person name="Hauser L."/>
            <person name="Markowitz V."/>
            <person name="Cheng J.-F."/>
            <person name="Hugenholtz P."/>
            <person name="Woyke T."/>
            <person name="Wu D."/>
            <person name="Spring S."/>
            <person name="Schroeder M."/>
            <person name="Brambilla E."/>
            <person name="Klenk H.-P."/>
            <person name="Eisen J.A."/>
        </authorList>
    </citation>
    <scope>NUCLEOTIDE SEQUENCE [LARGE SCALE GENOMIC DNA]</scope>
    <source>
        <strain evidence="7">ATCC BAA-1237 / DSM 17374 / SPN1</strain>
    </source>
</reference>
<dbReference type="AlphaFoldDB" id="F4GLW1"/>
<feature type="active site" description="Charge relay system" evidence="3">
    <location>
        <position position="317"/>
    </location>
</feature>
<dbReference type="HOGENOM" id="CLU_034346_1_0_12"/>
<organism evidence="6 7">
    <name type="scientific">Parasphaerochaeta coccoides (strain ATCC BAA-1237 / DSM 17374 / SPN1)</name>
    <name type="common">Sphaerochaeta coccoides</name>
    <dbReference type="NCBI Taxonomy" id="760011"/>
    <lineage>
        <taxon>Bacteria</taxon>
        <taxon>Pseudomonadati</taxon>
        <taxon>Spirochaetota</taxon>
        <taxon>Spirochaetia</taxon>
        <taxon>Spirochaetales</taxon>
        <taxon>Sphaerochaetaceae</taxon>
        <taxon>Parasphaerochaeta</taxon>
    </lineage>
</organism>
<feature type="active site" description="Charge relay system" evidence="3">
    <location>
        <position position="246"/>
    </location>
</feature>
<accession>F4GLW1</accession>
<evidence type="ECO:0000256" key="3">
    <source>
        <dbReference type="PIRSR" id="PIRSR028757-1"/>
    </source>
</evidence>
<evidence type="ECO:0000313" key="7">
    <source>
        <dbReference type="Proteomes" id="UP000007939"/>
    </source>
</evidence>
<dbReference type="InterPro" id="IPR040449">
    <property type="entry name" value="Peptidase_S66_N"/>
</dbReference>
<dbReference type="PIRSF" id="PIRSF028757">
    <property type="entry name" value="LD-carboxypeptidase"/>
    <property type="match status" value="1"/>
</dbReference>
<reference evidence="6 7" key="2">
    <citation type="journal article" date="2012" name="Stand. Genomic Sci.">
        <title>Complete genome sequence of the termite hindgut bacterium Spirochaeta coccoides type strain (SPN1(T)), reclassification in the genus Sphaerochaeta as Sphaerochaeta coccoides comb. nov. and emendations of the family Spirochaetaceae and the genus Sphaerochaeta.</title>
        <authorList>
            <person name="Abt B."/>
            <person name="Han C."/>
            <person name="Scheuner C."/>
            <person name="Lu M."/>
            <person name="Lapidus A."/>
            <person name="Nolan M."/>
            <person name="Lucas S."/>
            <person name="Hammon N."/>
            <person name="Deshpande S."/>
            <person name="Cheng J.F."/>
            <person name="Tapia R."/>
            <person name="Goodwin L.A."/>
            <person name="Pitluck S."/>
            <person name="Liolios K."/>
            <person name="Pagani I."/>
            <person name="Ivanova N."/>
            <person name="Mavromatis K."/>
            <person name="Mikhailova N."/>
            <person name="Huntemann M."/>
            <person name="Pati A."/>
            <person name="Chen A."/>
            <person name="Palaniappan K."/>
            <person name="Land M."/>
            <person name="Hauser L."/>
            <person name="Brambilla E.M."/>
            <person name="Rohde M."/>
            <person name="Spring S."/>
            <person name="Gronow S."/>
            <person name="Goker M."/>
            <person name="Woyke T."/>
            <person name="Bristow J."/>
            <person name="Eisen J.A."/>
            <person name="Markowitz V."/>
            <person name="Hugenholtz P."/>
            <person name="Kyrpides N.C."/>
            <person name="Klenk H.P."/>
            <person name="Detter J.C."/>
        </authorList>
    </citation>
    <scope>NUCLEOTIDE SEQUENCE [LARGE SCALE GENOMIC DNA]</scope>
    <source>
        <strain evidence="7">ATCC BAA-1237 / DSM 17374 / SPN1</strain>
    </source>
</reference>
<dbReference type="OrthoDB" id="9807329at2"/>
<dbReference type="InterPro" id="IPR029062">
    <property type="entry name" value="Class_I_gatase-like"/>
</dbReference>
<dbReference type="Proteomes" id="UP000007939">
    <property type="component" value="Chromosome"/>
</dbReference>
<dbReference type="Pfam" id="PF02016">
    <property type="entry name" value="Peptidase_S66"/>
    <property type="match status" value="1"/>
</dbReference>
<dbReference type="InterPro" id="IPR003507">
    <property type="entry name" value="S66_fam"/>
</dbReference>
<dbReference type="KEGG" id="scc:Spico_1804"/>